<evidence type="ECO:0000256" key="1">
    <source>
        <dbReference type="SAM" id="MobiDB-lite"/>
    </source>
</evidence>
<dbReference type="EMBL" id="CATQJL010000001">
    <property type="protein sequence ID" value="CAJ0589052.1"/>
    <property type="molecule type" value="Genomic_DNA"/>
</dbReference>
<dbReference type="InterPro" id="IPR040676">
    <property type="entry name" value="DUF5641"/>
</dbReference>
<keyword evidence="4" id="KW-1185">Reference proteome</keyword>
<evidence type="ECO:0000313" key="3">
    <source>
        <dbReference type="EMBL" id="CAJ0589052.1"/>
    </source>
</evidence>
<dbReference type="Pfam" id="PF18701">
    <property type="entry name" value="DUF5641"/>
    <property type="match status" value="1"/>
</dbReference>
<protein>
    <recommendedName>
        <fullName evidence="2">DUF5641 domain-containing protein</fullName>
    </recommendedName>
</protein>
<dbReference type="AlphaFoldDB" id="A0AA36DN36"/>
<feature type="compositionally biased region" description="Basic and acidic residues" evidence="1">
    <location>
        <begin position="471"/>
        <end position="480"/>
    </location>
</feature>
<accession>A0AA36DN36</accession>
<evidence type="ECO:0000259" key="2">
    <source>
        <dbReference type="Pfam" id="PF18701"/>
    </source>
</evidence>
<gene>
    <name evidence="3" type="ORF">CYNAS_LOCUS1035</name>
</gene>
<dbReference type="PANTHER" id="PTHR47331">
    <property type="entry name" value="PHD-TYPE DOMAIN-CONTAINING PROTEIN"/>
    <property type="match status" value="1"/>
</dbReference>
<proteinExistence type="predicted"/>
<reference evidence="3" key="1">
    <citation type="submission" date="2023-07" db="EMBL/GenBank/DDBJ databases">
        <authorList>
            <consortium name="CYATHOMIX"/>
        </authorList>
    </citation>
    <scope>NUCLEOTIDE SEQUENCE</scope>
    <source>
        <strain evidence="3">N/A</strain>
    </source>
</reference>
<name>A0AA36DN36_CYLNA</name>
<feature type="region of interest" description="Disordered" evidence="1">
    <location>
        <begin position="459"/>
        <end position="482"/>
    </location>
</feature>
<evidence type="ECO:0000313" key="4">
    <source>
        <dbReference type="Proteomes" id="UP001176961"/>
    </source>
</evidence>
<sequence length="564" mass="65150">MKSLRKSLERKNAKTLPSKFGYLLTGKQQRPMDVSERTLGVSDTSVAMVQEIANFEAVFEDDRDRRDKQWTTDSGGICEFTGTKDAEKEANNAKVAGFFEDTVHRRNGVYYRLPFKENHTQLPDNRAIANKRLVDILYRLELDPNFLQAHDRTIRDQFEKEITGQVTDGQPILGETIAALMVKKAMPHQGEDVREPLLNLTKTWSFISTGRAAAIMLIFIGRSMHGLNEDRQAEIFERVKKLRDVQNCPVSILGEIMQPAQMITQDHQKRRLSTKYKSMDNTLHLFQDSHSIWRLRVQLGKISLSDQKQNPIYIAPKTPPALLMIKEVHSFYHRLVEYTMMAVRIRREAEEAIQSCRITEQFWKVWQHHYLTSLREKPPKKISRKRLGQETLIVGSIVLISNPVLPRNSWKLARITDIRRGTDGVIREAKLVTSNRRKVRRPVNLLIRLEIIDDMSDISDKESTSSLNGISKEERSEKSYNLRSRQMSCNVENVDDHKKKKSAQLKNKMSQCFVYVCFTHCPFWVMIILIVTSPPIKQLLDAGVLDTTVWTAEQDNRHTTEPPL</sequence>
<organism evidence="3 4">
    <name type="scientific">Cylicocyclus nassatus</name>
    <name type="common">Nematode worm</name>
    <dbReference type="NCBI Taxonomy" id="53992"/>
    <lineage>
        <taxon>Eukaryota</taxon>
        <taxon>Metazoa</taxon>
        <taxon>Ecdysozoa</taxon>
        <taxon>Nematoda</taxon>
        <taxon>Chromadorea</taxon>
        <taxon>Rhabditida</taxon>
        <taxon>Rhabditina</taxon>
        <taxon>Rhabditomorpha</taxon>
        <taxon>Strongyloidea</taxon>
        <taxon>Strongylidae</taxon>
        <taxon>Cylicocyclus</taxon>
    </lineage>
</organism>
<dbReference type="Proteomes" id="UP001176961">
    <property type="component" value="Unassembled WGS sequence"/>
</dbReference>
<comment type="caution">
    <text evidence="3">The sequence shown here is derived from an EMBL/GenBank/DDBJ whole genome shotgun (WGS) entry which is preliminary data.</text>
</comment>
<feature type="domain" description="DUF5641" evidence="2">
    <location>
        <begin position="357"/>
        <end position="448"/>
    </location>
</feature>